<sequence>AAYQGHHEVVQQLISAGADVNMKSGHLHDPLQAASAAGHYRVVDYLLQAGADLNARGGKLTSPISAASCGGHKRIVELMLETMEKHQRGTFGPALAYPASNGHDEIARLLIQAGADADVNAQGGYYGSALQAAAVVGNKRVVEKLLGLGADPHLQGGLHGSALQAA</sequence>
<dbReference type="Gene3D" id="1.25.40.20">
    <property type="entry name" value="Ankyrin repeat-containing domain"/>
    <property type="match status" value="2"/>
</dbReference>
<dbReference type="Pfam" id="PF12796">
    <property type="entry name" value="Ank_2"/>
    <property type="match status" value="2"/>
</dbReference>
<dbReference type="GO" id="GO:0000976">
    <property type="term" value="F:transcription cis-regulatory region binding"/>
    <property type="evidence" value="ECO:0007669"/>
    <property type="project" value="TreeGrafter"/>
</dbReference>
<keyword evidence="2 3" id="KW-0040">ANK repeat</keyword>
<evidence type="ECO:0000256" key="1">
    <source>
        <dbReference type="ARBA" id="ARBA00022737"/>
    </source>
</evidence>
<dbReference type="InterPro" id="IPR002110">
    <property type="entry name" value="Ankyrin_rpt"/>
</dbReference>
<evidence type="ECO:0000313" key="5">
    <source>
        <dbReference type="Proteomes" id="UP000193144"/>
    </source>
</evidence>
<protein>
    <submittedName>
        <fullName evidence="4">Ankyrin repeat domain-containing protein</fullName>
    </submittedName>
</protein>
<dbReference type="PROSITE" id="PS50297">
    <property type="entry name" value="ANK_REP_REGION"/>
    <property type="match status" value="2"/>
</dbReference>
<proteinExistence type="predicted"/>
<dbReference type="InterPro" id="IPR036770">
    <property type="entry name" value="Ankyrin_rpt-contain_sf"/>
</dbReference>
<dbReference type="PROSITE" id="PS50088">
    <property type="entry name" value="ANK_REPEAT"/>
    <property type="match status" value="2"/>
</dbReference>
<reference evidence="4 5" key="1">
    <citation type="submission" date="2016-07" db="EMBL/GenBank/DDBJ databases">
        <title>Pervasive Adenine N6-methylation of Active Genes in Fungi.</title>
        <authorList>
            <consortium name="DOE Joint Genome Institute"/>
            <person name="Mondo S.J."/>
            <person name="Dannebaum R.O."/>
            <person name="Kuo R.C."/>
            <person name="Labutti K."/>
            <person name="Haridas S."/>
            <person name="Kuo A."/>
            <person name="Salamov A."/>
            <person name="Ahrendt S.R."/>
            <person name="Lipzen A."/>
            <person name="Sullivan W."/>
            <person name="Andreopoulos W.B."/>
            <person name="Clum A."/>
            <person name="Lindquist E."/>
            <person name="Daum C."/>
            <person name="Ramamoorthy G.K."/>
            <person name="Gryganskyi A."/>
            <person name="Culley D."/>
            <person name="Magnuson J.K."/>
            <person name="James T.Y."/>
            <person name="O'Malley M.A."/>
            <person name="Stajich J.E."/>
            <person name="Spatafora J.W."/>
            <person name="Visel A."/>
            <person name="Grigoriev I.V."/>
        </authorList>
    </citation>
    <scope>NUCLEOTIDE SEQUENCE [LARGE SCALE GENOMIC DNA]</scope>
    <source>
        <strain evidence="4 5">CBS 115471</strain>
    </source>
</reference>
<dbReference type="SMART" id="SM00248">
    <property type="entry name" value="ANK"/>
    <property type="match status" value="5"/>
</dbReference>
<comment type="caution">
    <text evidence="4">The sequence shown here is derived from an EMBL/GenBank/DDBJ whole genome shotgun (WGS) entry which is preliminary data.</text>
</comment>
<dbReference type="AlphaFoldDB" id="A0A1Y1YL88"/>
<dbReference type="Proteomes" id="UP000193144">
    <property type="component" value="Unassembled WGS sequence"/>
</dbReference>
<dbReference type="PANTHER" id="PTHR24193">
    <property type="entry name" value="ANKYRIN REPEAT PROTEIN"/>
    <property type="match status" value="1"/>
</dbReference>
<dbReference type="GO" id="GO:0005634">
    <property type="term" value="C:nucleus"/>
    <property type="evidence" value="ECO:0007669"/>
    <property type="project" value="TreeGrafter"/>
</dbReference>
<feature type="repeat" description="ANK" evidence="3">
    <location>
        <begin position="1"/>
        <end position="25"/>
    </location>
</feature>
<dbReference type="InterPro" id="IPR050663">
    <property type="entry name" value="Ankyrin-SOCS_Box"/>
</dbReference>
<keyword evidence="1" id="KW-0677">Repeat</keyword>
<evidence type="ECO:0000256" key="2">
    <source>
        <dbReference type="ARBA" id="ARBA00023043"/>
    </source>
</evidence>
<dbReference type="STRING" id="1231657.A0A1Y1YL88"/>
<accession>A0A1Y1YL88</accession>
<name>A0A1Y1YL88_9PLEO</name>
<feature type="repeat" description="ANK" evidence="3">
    <location>
        <begin position="26"/>
        <end position="58"/>
    </location>
</feature>
<dbReference type="PANTHER" id="PTHR24193:SF121">
    <property type="entry name" value="ADA2A-CONTAINING COMPLEX COMPONENT 3, ISOFORM D"/>
    <property type="match status" value="1"/>
</dbReference>
<evidence type="ECO:0000313" key="4">
    <source>
        <dbReference type="EMBL" id="ORX98755.1"/>
    </source>
</evidence>
<dbReference type="EMBL" id="MCFA01000209">
    <property type="protein sequence ID" value="ORX98755.1"/>
    <property type="molecule type" value="Genomic_DNA"/>
</dbReference>
<dbReference type="SUPFAM" id="SSF48403">
    <property type="entry name" value="Ankyrin repeat"/>
    <property type="match status" value="1"/>
</dbReference>
<feature type="non-terminal residue" evidence="4">
    <location>
        <position position="1"/>
    </location>
</feature>
<dbReference type="GO" id="GO:0045944">
    <property type="term" value="P:positive regulation of transcription by RNA polymerase II"/>
    <property type="evidence" value="ECO:0007669"/>
    <property type="project" value="TreeGrafter"/>
</dbReference>
<keyword evidence="5" id="KW-1185">Reference proteome</keyword>
<dbReference type="OrthoDB" id="4772757at2759"/>
<gene>
    <name evidence="4" type="ORF">BCR34DRAFT_464989</name>
</gene>
<feature type="non-terminal residue" evidence="4">
    <location>
        <position position="166"/>
    </location>
</feature>
<evidence type="ECO:0000256" key="3">
    <source>
        <dbReference type="PROSITE-ProRule" id="PRU00023"/>
    </source>
</evidence>
<organism evidence="4 5">
    <name type="scientific">Clohesyomyces aquaticus</name>
    <dbReference type="NCBI Taxonomy" id="1231657"/>
    <lineage>
        <taxon>Eukaryota</taxon>
        <taxon>Fungi</taxon>
        <taxon>Dikarya</taxon>
        <taxon>Ascomycota</taxon>
        <taxon>Pezizomycotina</taxon>
        <taxon>Dothideomycetes</taxon>
        <taxon>Pleosporomycetidae</taxon>
        <taxon>Pleosporales</taxon>
        <taxon>Lindgomycetaceae</taxon>
        <taxon>Clohesyomyces</taxon>
    </lineage>
</organism>